<evidence type="ECO:0000256" key="1">
    <source>
        <dbReference type="ARBA" id="ARBA00023002"/>
    </source>
</evidence>
<evidence type="ECO:0000259" key="2">
    <source>
        <dbReference type="Pfam" id="PF00248"/>
    </source>
</evidence>
<dbReference type="Gene3D" id="3.20.20.100">
    <property type="entry name" value="NADP-dependent oxidoreductase domain"/>
    <property type="match status" value="1"/>
</dbReference>
<dbReference type="GO" id="GO:0005737">
    <property type="term" value="C:cytoplasm"/>
    <property type="evidence" value="ECO:0007669"/>
    <property type="project" value="TreeGrafter"/>
</dbReference>
<dbReference type="PANTHER" id="PTHR43625">
    <property type="entry name" value="AFLATOXIN B1 ALDEHYDE REDUCTASE"/>
    <property type="match status" value="1"/>
</dbReference>
<feature type="domain" description="NADP-dependent oxidoreductase" evidence="2">
    <location>
        <begin position="17"/>
        <end position="311"/>
    </location>
</feature>
<keyword evidence="1" id="KW-0560">Oxidoreductase</keyword>
<evidence type="ECO:0000313" key="4">
    <source>
        <dbReference type="Proteomes" id="UP000663903"/>
    </source>
</evidence>
<evidence type="ECO:0000313" key="3">
    <source>
        <dbReference type="EMBL" id="QTD45654.1"/>
    </source>
</evidence>
<keyword evidence="4" id="KW-1185">Reference proteome</keyword>
<dbReference type="SUPFAM" id="SSF51430">
    <property type="entry name" value="NAD(P)-linked oxidoreductase"/>
    <property type="match status" value="1"/>
</dbReference>
<dbReference type="Proteomes" id="UP000663903">
    <property type="component" value="Chromosome"/>
</dbReference>
<dbReference type="Pfam" id="PF00248">
    <property type="entry name" value="Aldo_ket_red"/>
    <property type="match status" value="1"/>
</dbReference>
<protein>
    <submittedName>
        <fullName evidence="3">Aldo/keto reductase</fullName>
    </submittedName>
</protein>
<reference evidence="3" key="1">
    <citation type="submission" date="2021-03" db="EMBL/GenBank/DDBJ databases">
        <title>Ottowia sp. 27C isolated from the cloaca of a Giant Asian pond turtle (Heosemys grandis).</title>
        <authorList>
            <person name="Spergser J."/>
            <person name="Busse H.-J."/>
        </authorList>
    </citation>
    <scope>NUCLEOTIDE SEQUENCE</scope>
    <source>
        <strain evidence="3">27C</strain>
    </source>
</reference>
<dbReference type="KEGG" id="otd:J1M35_01635"/>
<dbReference type="InterPro" id="IPR050791">
    <property type="entry name" value="Aldo-Keto_reductase"/>
</dbReference>
<dbReference type="CDD" id="cd19076">
    <property type="entry name" value="AKR_AKR13A_13D"/>
    <property type="match status" value="1"/>
</dbReference>
<dbReference type="PANTHER" id="PTHR43625:SF40">
    <property type="entry name" value="ALDO-KETO REDUCTASE YAKC [NADP(+)]"/>
    <property type="match status" value="1"/>
</dbReference>
<dbReference type="GO" id="GO:0016491">
    <property type="term" value="F:oxidoreductase activity"/>
    <property type="evidence" value="ECO:0007669"/>
    <property type="project" value="UniProtKB-KW"/>
</dbReference>
<name>A0A975CHG0_9BURK</name>
<dbReference type="InterPro" id="IPR036812">
    <property type="entry name" value="NAD(P)_OxRdtase_dom_sf"/>
</dbReference>
<dbReference type="RefSeq" id="WP_208009402.1">
    <property type="nucleotide sequence ID" value="NZ_CP071796.1"/>
</dbReference>
<gene>
    <name evidence="3" type="ORF">J1M35_01635</name>
</gene>
<accession>A0A975CHG0</accession>
<sequence>MTPLRALGTALPPVFPVGLGLMGMSEFYGASDDAQSLATLARALDLGVTLLDTADTYGLGHNESLLGRFIAQGGAQRRARAVVATKFGIVRMAGAYERRIDNSPAYIRAACEASLQRLDLEQIDLYYCHRRDPAVPIEDVVGAMANLVRAGKVKAIGLSEVNAGTLRRAHAVHPITALQSEYSLWTREPEREMLPLCRELGIAFVAYSPLGRAMLTGTLDTATLDAGDFRAHNPRFQGAAGAANARLVAQLGGLASEWGLTSAQLALAWLLHKQPHVVPIPGTRRTQRLQENTAAASVRLSADQMAAIEAVFAPGAAQGGRYAAAGWVGMETSG</sequence>
<organism evidence="3 4">
    <name type="scientific">Ottowia testudinis</name>
    <dbReference type="NCBI Taxonomy" id="2816950"/>
    <lineage>
        <taxon>Bacteria</taxon>
        <taxon>Pseudomonadati</taxon>
        <taxon>Pseudomonadota</taxon>
        <taxon>Betaproteobacteria</taxon>
        <taxon>Burkholderiales</taxon>
        <taxon>Comamonadaceae</taxon>
        <taxon>Ottowia</taxon>
    </lineage>
</organism>
<proteinExistence type="predicted"/>
<dbReference type="AlphaFoldDB" id="A0A975CHG0"/>
<dbReference type="EMBL" id="CP071796">
    <property type="protein sequence ID" value="QTD45654.1"/>
    <property type="molecule type" value="Genomic_DNA"/>
</dbReference>
<dbReference type="InterPro" id="IPR023210">
    <property type="entry name" value="NADP_OxRdtase_dom"/>
</dbReference>